<dbReference type="Pfam" id="PF00057">
    <property type="entry name" value="Ldl_recept_a"/>
    <property type="match status" value="1"/>
</dbReference>
<dbReference type="EMBL" id="UYJE01004976">
    <property type="protein sequence ID" value="VDI32930.1"/>
    <property type="molecule type" value="Genomic_DNA"/>
</dbReference>
<dbReference type="InterPro" id="IPR000884">
    <property type="entry name" value="TSP1_rpt"/>
</dbReference>
<feature type="domain" description="Ig-like" evidence="12">
    <location>
        <begin position="430"/>
        <end position="520"/>
    </location>
</feature>
<keyword evidence="10" id="KW-1133">Transmembrane helix</keyword>
<evidence type="ECO:0000256" key="6">
    <source>
        <dbReference type="ARBA" id="ARBA00022737"/>
    </source>
</evidence>
<feature type="domain" description="Tyrosine-protein phosphatase" evidence="11">
    <location>
        <begin position="1132"/>
        <end position="1342"/>
    </location>
</feature>
<dbReference type="PROSITE" id="PS01209">
    <property type="entry name" value="LDLRA_1"/>
    <property type="match status" value="1"/>
</dbReference>
<dbReference type="SMART" id="SM00408">
    <property type="entry name" value="IGc2"/>
    <property type="match status" value="6"/>
</dbReference>
<feature type="domain" description="Ig-like" evidence="12">
    <location>
        <begin position="711"/>
        <end position="806"/>
    </location>
</feature>
<dbReference type="PROSITE" id="PS50055">
    <property type="entry name" value="TYR_PHOSPHATASE_PTP"/>
    <property type="match status" value="1"/>
</dbReference>
<dbReference type="InterPro" id="IPR007110">
    <property type="entry name" value="Ig-like_dom"/>
</dbReference>
<dbReference type="InterPro" id="IPR029021">
    <property type="entry name" value="Prot-tyrosine_phosphatase-like"/>
</dbReference>
<dbReference type="CDD" id="cd00096">
    <property type="entry name" value="Ig"/>
    <property type="match status" value="3"/>
</dbReference>
<feature type="disulfide bond" evidence="9">
    <location>
        <begin position="22"/>
        <end position="37"/>
    </location>
</feature>
<keyword evidence="3" id="KW-0964">Secreted</keyword>
<dbReference type="Gene3D" id="4.10.400.10">
    <property type="entry name" value="Low-density Lipoprotein Receptor"/>
    <property type="match status" value="1"/>
</dbReference>
<comment type="caution">
    <text evidence="13">The sequence shown here is derived from an EMBL/GenBank/DDBJ whole genome shotgun (WGS) entry which is preliminary data.</text>
</comment>
<dbReference type="InterPro" id="IPR013783">
    <property type="entry name" value="Ig-like_fold"/>
</dbReference>
<feature type="domain" description="Ig-like" evidence="12">
    <location>
        <begin position="631"/>
        <end position="704"/>
    </location>
</feature>
<evidence type="ECO:0000256" key="7">
    <source>
        <dbReference type="ARBA" id="ARBA00022912"/>
    </source>
</evidence>
<dbReference type="SUPFAM" id="SSF57424">
    <property type="entry name" value="LDL receptor-like module"/>
    <property type="match status" value="1"/>
</dbReference>
<organism evidence="13 14">
    <name type="scientific">Mytilus galloprovincialis</name>
    <name type="common">Mediterranean mussel</name>
    <dbReference type="NCBI Taxonomy" id="29158"/>
    <lineage>
        <taxon>Eukaryota</taxon>
        <taxon>Metazoa</taxon>
        <taxon>Spiralia</taxon>
        <taxon>Lophotrochozoa</taxon>
        <taxon>Mollusca</taxon>
        <taxon>Bivalvia</taxon>
        <taxon>Autobranchia</taxon>
        <taxon>Pteriomorphia</taxon>
        <taxon>Mytilida</taxon>
        <taxon>Mytiloidea</taxon>
        <taxon>Mytilidae</taxon>
        <taxon>Mytilinae</taxon>
        <taxon>Mytilus</taxon>
    </lineage>
</organism>
<dbReference type="OrthoDB" id="6273859at2759"/>
<feature type="transmembrane region" description="Helical" evidence="10">
    <location>
        <begin position="1005"/>
        <end position="1027"/>
    </location>
</feature>
<dbReference type="GO" id="GO:0004725">
    <property type="term" value="F:protein tyrosine phosphatase activity"/>
    <property type="evidence" value="ECO:0007669"/>
    <property type="project" value="InterPro"/>
</dbReference>
<dbReference type="InterPro" id="IPR036383">
    <property type="entry name" value="TSP1_rpt_sf"/>
</dbReference>
<dbReference type="SUPFAM" id="SSF82895">
    <property type="entry name" value="TSP-1 type 1 repeat"/>
    <property type="match status" value="5"/>
</dbReference>
<evidence type="ECO:0000313" key="14">
    <source>
        <dbReference type="Proteomes" id="UP000596742"/>
    </source>
</evidence>
<dbReference type="PRINTS" id="PR00261">
    <property type="entry name" value="LDLRECEPTOR"/>
</dbReference>
<evidence type="ECO:0000259" key="12">
    <source>
        <dbReference type="PROSITE" id="PS50835"/>
    </source>
</evidence>
<keyword evidence="8 9" id="KW-1015">Disulfide bond</keyword>
<dbReference type="SUPFAM" id="SSF48726">
    <property type="entry name" value="Immunoglobulin"/>
    <property type="match status" value="7"/>
</dbReference>
<dbReference type="SMART" id="SM00409">
    <property type="entry name" value="IG"/>
    <property type="match status" value="7"/>
</dbReference>
<evidence type="ECO:0000256" key="9">
    <source>
        <dbReference type="PROSITE-ProRule" id="PRU00124"/>
    </source>
</evidence>
<dbReference type="Gene3D" id="2.60.40.10">
    <property type="entry name" value="Immunoglobulins"/>
    <property type="match status" value="7"/>
</dbReference>
<dbReference type="InterPro" id="IPR036055">
    <property type="entry name" value="LDL_receptor-like_sf"/>
</dbReference>
<dbReference type="Pfam" id="PF07679">
    <property type="entry name" value="I-set"/>
    <property type="match status" value="2"/>
</dbReference>
<reference evidence="13" key="1">
    <citation type="submission" date="2018-11" db="EMBL/GenBank/DDBJ databases">
        <authorList>
            <person name="Alioto T."/>
            <person name="Alioto T."/>
        </authorList>
    </citation>
    <scope>NUCLEOTIDE SEQUENCE</scope>
</reference>
<keyword evidence="4" id="KW-0245">EGF-like domain</keyword>
<dbReference type="PROSITE" id="PS50835">
    <property type="entry name" value="IG_LIKE"/>
    <property type="match status" value="6"/>
</dbReference>
<sequence length="1353" mass="151632">ITCPTGKFKCNSGWCIAQNWKCDGDRDCDDGTDELDCNVNGNWGGWNGWTRCSKTCGGGRQYRSRLCNNPSPIAGGLGCNGFSQENSSCSSNVCPGIIRMPMNGNWGGWNGWTRCSKTCDGGMKYRSRLCNNPSPNAGGLDCYGVSRENSSCSSNVCPGIIRMPMNGNWGKWNGWTRCSKTCGGGRQYRSRICNNPSPNAGGLDCNGVSRENSSCSSNVCPGIIRMPMNGNWGRWNGWTRCSKTCGGGRRTRHRTCNDPSPIAGGLDCNGVSRENSSCSSNVCRGIIRMPKWTNWNLWDSCTVDCGFGKRSRNRVCQHCVQGNCNAVDNKQCRGNSDEIKTCSVISCTGRLYDSLTIGCDLEQNRRNIIDWSTTRNFLRDKRNKYKGTNSYLLEILNLQYTDNGKYRCSFWNGQKHNYGIFINLNVYGAPQVTILRQSHFVQIGTTVTFVCNIQSNPPISELWWTDNQAQVITDKLRYNGGHIHNHNLSIISVTDSDSGVYTCNANNTEGTSKATTTLITGNITQTTILKDLYVAIDKQDITLECLIKTDPTNNVLYWLKNGKDLRPYLSSKYSGGNLSEQSLTLKNVDNNDAGNYTCKLETDFGSSEDAVELKLLSVHVYNPVHRNIRANDTITLQCVITGGNSVAWRRNNQTIDTTSNVRYSGGTVNTPSLTITNVTRYHSGNYTCETSYDLVKVTSKKAIQLFVKDIPLVYQSSANLQAFTGHPIQLTCVHESYPVSSAVFWIKDGEKLNVSVSKYNGSTITDPSLTIVNTDQFDAGTYVCGVNNHIGTGYGNKILLIIKDITQTTILEDLYVAIDEQDITLECLIKTDPSNKMLYWLKNEKDLKPYLSSKYSGGTLSEQSLTIKNVDNNDAGNYTCKLENQFGTSEDVVELKVLYVPLVYQSSDTIKAFTGDTIQLKCVYESYPEPSVVFWTRDGEILNISVSKYNGSTINEPSLTIVNIDQFDSGAYVCAVVNNIGTGYSSKILLLIKEKVLTSADKVPVVVGTVLSVAVFLLILFTVLVLLMKRRRVKKNQESSYETNEMINAETHAYGKTDTYHDYCNSNMKQTPATKNDISLMEGDCLLKKYNVIELTNRLNNAESLEARIRAEFMFLETKSVKVDMATNDYEIVLKENQTGVPKKEAKTLYMKQSVDDIFIFSSFPDDRYVEQFWSMIINHHIENIIMIVQKSEKTTSFCPTHEDVFKVAMLEIEMRSAEKTNDNICMLRFILHDKKSRTKHHVKIFKTNWDDSDKYPPIENICSLLDKVKIEEGRPTLMTGSKGKSLSVCGAVSLCLHSVRAIERETTFSLLEYATLLKRIEDDFIKVFEDYEFCYKVMAQYLETIHTYSFIE</sequence>
<dbReference type="PANTHER" id="PTHR22906:SF43">
    <property type="entry name" value="PROPERDIN"/>
    <property type="match status" value="1"/>
</dbReference>
<keyword evidence="10" id="KW-0812">Transmembrane</keyword>
<feature type="disulfide bond" evidence="9">
    <location>
        <begin position="3"/>
        <end position="15"/>
    </location>
</feature>
<gene>
    <name evidence="13" type="ORF">MGAL_10B052960</name>
</gene>
<dbReference type="InterPro" id="IPR002172">
    <property type="entry name" value="LDrepeatLR_classA_rpt"/>
</dbReference>
<feature type="domain" description="Ig-like" evidence="12">
    <location>
        <begin position="901"/>
        <end position="990"/>
    </location>
</feature>
<evidence type="ECO:0008006" key="15">
    <source>
        <dbReference type="Google" id="ProtNLM"/>
    </source>
</evidence>
<keyword evidence="7" id="KW-0904">Protein phosphatase</keyword>
<evidence type="ECO:0000313" key="13">
    <source>
        <dbReference type="EMBL" id="VDI32930.1"/>
    </source>
</evidence>
<dbReference type="Pfam" id="PF00090">
    <property type="entry name" value="TSP_1"/>
    <property type="match status" value="5"/>
</dbReference>
<evidence type="ECO:0000256" key="10">
    <source>
        <dbReference type="SAM" id="Phobius"/>
    </source>
</evidence>
<dbReference type="PANTHER" id="PTHR22906">
    <property type="entry name" value="PROPERDIN"/>
    <property type="match status" value="1"/>
</dbReference>
<comment type="subcellular location">
    <subcellularLocation>
        <location evidence="1">Secreted</location>
    </subcellularLocation>
</comment>
<accession>A0A8B6EFI3</accession>
<evidence type="ECO:0000256" key="1">
    <source>
        <dbReference type="ARBA" id="ARBA00004613"/>
    </source>
</evidence>
<keyword evidence="5" id="KW-0732">Signal</keyword>
<dbReference type="SMART" id="SM00192">
    <property type="entry name" value="LDLa"/>
    <property type="match status" value="1"/>
</dbReference>
<dbReference type="PROSITE" id="PS50068">
    <property type="entry name" value="LDLRA_2"/>
    <property type="match status" value="1"/>
</dbReference>
<dbReference type="InterPro" id="IPR013098">
    <property type="entry name" value="Ig_I-set"/>
</dbReference>
<keyword evidence="6" id="KW-0677">Repeat</keyword>
<dbReference type="InterPro" id="IPR003599">
    <property type="entry name" value="Ig_sub"/>
</dbReference>
<evidence type="ECO:0000256" key="5">
    <source>
        <dbReference type="ARBA" id="ARBA00022729"/>
    </source>
</evidence>
<dbReference type="InterPro" id="IPR003598">
    <property type="entry name" value="Ig_sub2"/>
</dbReference>
<name>A0A8B6EFI3_MYTGA</name>
<evidence type="ECO:0000256" key="8">
    <source>
        <dbReference type="ARBA" id="ARBA00023157"/>
    </source>
</evidence>
<feature type="non-terminal residue" evidence="13">
    <location>
        <position position="1"/>
    </location>
</feature>
<evidence type="ECO:0000256" key="3">
    <source>
        <dbReference type="ARBA" id="ARBA00022525"/>
    </source>
</evidence>
<dbReference type="Pfam" id="PF00102">
    <property type="entry name" value="Y_phosphatase"/>
    <property type="match status" value="1"/>
</dbReference>
<dbReference type="InterPro" id="IPR000242">
    <property type="entry name" value="PTP_cat"/>
</dbReference>
<evidence type="ECO:0000256" key="2">
    <source>
        <dbReference type="ARBA" id="ARBA00010504"/>
    </source>
</evidence>
<dbReference type="InterPro" id="IPR036179">
    <property type="entry name" value="Ig-like_dom_sf"/>
</dbReference>
<evidence type="ECO:0000259" key="11">
    <source>
        <dbReference type="PROSITE" id="PS50055"/>
    </source>
</evidence>
<dbReference type="InterPro" id="IPR023415">
    <property type="entry name" value="LDLR_class-A_CS"/>
</dbReference>
<keyword evidence="10" id="KW-0472">Membrane</keyword>
<feature type="domain" description="Ig-like" evidence="12">
    <location>
        <begin position="821"/>
        <end position="896"/>
    </location>
</feature>
<dbReference type="SMART" id="SM00209">
    <property type="entry name" value="TSP1"/>
    <property type="match status" value="5"/>
</dbReference>
<dbReference type="FunFam" id="2.20.100.10:FF:000001">
    <property type="entry name" value="semaphorin-5A isoform X1"/>
    <property type="match status" value="4"/>
</dbReference>
<keyword evidence="7" id="KW-0378">Hydrolase</keyword>
<feature type="disulfide bond" evidence="9">
    <location>
        <begin position="10"/>
        <end position="28"/>
    </location>
</feature>
<dbReference type="Proteomes" id="UP000596742">
    <property type="component" value="Unassembled WGS sequence"/>
</dbReference>
<dbReference type="Gene3D" id="2.20.100.10">
    <property type="entry name" value="Thrombospondin type-1 (TSP1) repeat"/>
    <property type="match status" value="5"/>
</dbReference>
<dbReference type="Pfam" id="PF13927">
    <property type="entry name" value="Ig_3"/>
    <property type="match status" value="4"/>
</dbReference>
<evidence type="ECO:0000256" key="4">
    <source>
        <dbReference type="ARBA" id="ARBA00022536"/>
    </source>
</evidence>
<keyword evidence="14" id="KW-1185">Reference proteome</keyword>
<dbReference type="PROSITE" id="PS50092">
    <property type="entry name" value="TSP1"/>
    <property type="match status" value="5"/>
</dbReference>
<proteinExistence type="inferred from homology"/>
<dbReference type="InterPro" id="IPR052065">
    <property type="entry name" value="Compl_asym_regulator"/>
</dbReference>
<protein>
    <recommendedName>
        <fullName evidence="15">Hemicentin-1</fullName>
    </recommendedName>
</protein>
<dbReference type="SUPFAM" id="SSF52799">
    <property type="entry name" value="(Phosphotyrosine protein) phosphatases II"/>
    <property type="match status" value="1"/>
</dbReference>
<dbReference type="Gene3D" id="3.90.190.10">
    <property type="entry name" value="Protein tyrosine phosphatase superfamily"/>
    <property type="match status" value="1"/>
</dbReference>
<feature type="domain" description="Ig-like" evidence="12">
    <location>
        <begin position="539"/>
        <end position="614"/>
    </location>
</feature>
<comment type="similarity">
    <text evidence="2">Belongs to the protein-tyrosine phosphatase family. Receptor class 2A subfamily.</text>
</comment>